<dbReference type="PANTHER" id="PTHR30319:SF1">
    <property type="entry name" value="TRANSCRIPTIONAL REPRESSOR PAAX"/>
    <property type="match status" value="1"/>
</dbReference>
<dbReference type="SUPFAM" id="SSF143430">
    <property type="entry name" value="TTP0101/SSO1404-like"/>
    <property type="match status" value="1"/>
</dbReference>
<organism evidence="3 4">
    <name type="scientific">Candidatus Jorgensenbacteria bacterium RIFCSPLOWO2_01_FULL_45_25b</name>
    <dbReference type="NCBI Taxonomy" id="1798471"/>
    <lineage>
        <taxon>Bacteria</taxon>
        <taxon>Candidatus Joergenseniibacteriota</taxon>
    </lineage>
</organism>
<dbReference type="EMBL" id="MFKK01000010">
    <property type="protein sequence ID" value="OGG41704.1"/>
    <property type="molecule type" value="Genomic_DNA"/>
</dbReference>
<accession>A0A1F6BXM1</accession>
<evidence type="ECO:0000313" key="4">
    <source>
        <dbReference type="Proteomes" id="UP000176996"/>
    </source>
</evidence>
<reference evidence="3 4" key="1">
    <citation type="journal article" date="2016" name="Nat. Commun.">
        <title>Thousands of microbial genomes shed light on interconnected biogeochemical processes in an aquifer system.</title>
        <authorList>
            <person name="Anantharaman K."/>
            <person name="Brown C.T."/>
            <person name="Hug L.A."/>
            <person name="Sharon I."/>
            <person name="Castelle C.J."/>
            <person name="Probst A.J."/>
            <person name="Thomas B.C."/>
            <person name="Singh A."/>
            <person name="Wilkins M.J."/>
            <person name="Karaoz U."/>
            <person name="Brodie E.L."/>
            <person name="Williams K.H."/>
            <person name="Hubbard S.S."/>
            <person name="Banfield J.F."/>
        </authorList>
    </citation>
    <scope>NUCLEOTIDE SEQUENCE [LARGE SCALE GENOMIC DNA]</scope>
</reference>
<dbReference type="Pfam" id="PF20803">
    <property type="entry name" value="PaaX_M"/>
    <property type="match status" value="1"/>
</dbReference>
<dbReference type="GO" id="GO:0006351">
    <property type="term" value="P:DNA-templated transcription"/>
    <property type="evidence" value="ECO:0007669"/>
    <property type="project" value="TreeGrafter"/>
</dbReference>
<dbReference type="Gene3D" id="3.30.70.2650">
    <property type="match status" value="1"/>
</dbReference>
<gene>
    <name evidence="3" type="ORF">A3A21_03805</name>
</gene>
<comment type="caution">
    <text evidence="3">The sequence shown here is derived from an EMBL/GenBank/DDBJ whole genome shotgun (WGS) entry which is preliminary data.</text>
</comment>
<proteinExistence type="predicted"/>
<protein>
    <recommendedName>
        <fullName evidence="2">Transcriptional repressor PaaX-like central Cas2-like domain-containing protein</fullName>
    </recommendedName>
</protein>
<feature type="transmembrane region" description="Helical" evidence="1">
    <location>
        <begin position="61"/>
        <end position="85"/>
    </location>
</feature>
<sequence>MRDKGMRGKRNYTKKIEAGLAEHKDELIELMRDEWDETRRKASREEMVRKATAPILKGGDVLLALLAIGGLCCIALVAPKVFVLFNKRDKRKYFAEASSTKRTLYYLKRRKCIDLKEGKGGEYEIVITEKGLRLALQKGFSAIKARNKKWDGFWRIVIFDIPERHKTERDAFRDKLKHLGFYGFQQSVFISPYQCDKEVEVVTSVLGITSFVTFAKAKDVSCKDELVRLFRL</sequence>
<keyword evidence="1" id="KW-0472">Membrane</keyword>
<dbReference type="AlphaFoldDB" id="A0A1F6BXM1"/>
<dbReference type="STRING" id="1798471.A3A21_03805"/>
<dbReference type="PANTHER" id="PTHR30319">
    <property type="entry name" value="PHENYLACETIC ACID REGULATOR-RELATED TRANSCRIPTIONAL REPRESSOR"/>
    <property type="match status" value="1"/>
</dbReference>
<keyword evidence="1" id="KW-1133">Transmembrane helix</keyword>
<dbReference type="InterPro" id="IPR048846">
    <property type="entry name" value="PaaX-like_central"/>
</dbReference>
<dbReference type="Proteomes" id="UP000176996">
    <property type="component" value="Unassembled WGS sequence"/>
</dbReference>
<evidence type="ECO:0000313" key="3">
    <source>
        <dbReference type="EMBL" id="OGG41704.1"/>
    </source>
</evidence>
<evidence type="ECO:0000259" key="2">
    <source>
        <dbReference type="Pfam" id="PF20803"/>
    </source>
</evidence>
<keyword evidence="1" id="KW-0812">Transmembrane</keyword>
<feature type="domain" description="Transcriptional repressor PaaX-like central Cas2-like" evidence="2">
    <location>
        <begin position="148"/>
        <end position="223"/>
    </location>
</feature>
<evidence type="ECO:0000256" key="1">
    <source>
        <dbReference type="SAM" id="Phobius"/>
    </source>
</evidence>
<name>A0A1F6BXM1_9BACT</name>